<name>A0A3P8U8T6_AMPPE</name>
<dbReference type="GO" id="GO:0000226">
    <property type="term" value="P:microtubule cytoskeleton organization"/>
    <property type="evidence" value="ECO:0007669"/>
    <property type="project" value="UniProtKB-ARBA"/>
</dbReference>
<dbReference type="Proteomes" id="UP000265080">
    <property type="component" value="Chromosome 3"/>
</dbReference>
<reference evidence="3 4" key="1">
    <citation type="submission" date="2018-03" db="EMBL/GenBank/DDBJ databases">
        <title>Finding Nemo's genes: A chromosome-scale reference assembly of the genome of the orange clownfish Amphiprion percula.</title>
        <authorList>
            <person name="Lehmann R."/>
        </authorList>
    </citation>
    <scope>NUCLEOTIDE SEQUENCE</scope>
</reference>
<accession>A0A3P8U8T6</accession>
<proteinExistence type="predicted"/>
<dbReference type="PANTHER" id="PTHR23074:SF86">
    <property type="entry name" value="SPASTIN"/>
    <property type="match status" value="1"/>
</dbReference>
<keyword evidence="4" id="KW-1185">Reference proteome</keyword>
<keyword evidence="2" id="KW-0067">ATP-binding</keyword>
<evidence type="ECO:0000313" key="3">
    <source>
        <dbReference type="Ensembl" id="ENSAPEP00000031753.1"/>
    </source>
</evidence>
<reference evidence="3" key="2">
    <citation type="submission" date="2025-08" db="UniProtKB">
        <authorList>
            <consortium name="Ensembl"/>
        </authorList>
    </citation>
    <scope>IDENTIFICATION</scope>
</reference>
<organism evidence="3 4">
    <name type="scientific">Amphiprion percula</name>
    <name type="common">Orange clownfish</name>
    <name type="synonym">Lutjanus percula</name>
    <dbReference type="NCBI Taxonomy" id="161767"/>
    <lineage>
        <taxon>Eukaryota</taxon>
        <taxon>Metazoa</taxon>
        <taxon>Chordata</taxon>
        <taxon>Craniata</taxon>
        <taxon>Vertebrata</taxon>
        <taxon>Euteleostomi</taxon>
        <taxon>Actinopterygii</taxon>
        <taxon>Neopterygii</taxon>
        <taxon>Teleostei</taxon>
        <taxon>Neoteleostei</taxon>
        <taxon>Acanthomorphata</taxon>
        <taxon>Ovalentaria</taxon>
        <taxon>Pomacentridae</taxon>
        <taxon>Amphiprion</taxon>
    </lineage>
</organism>
<dbReference type="Gene3D" id="1.10.8.60">
    <property type="match status" value="1"/>
</dbReference>
<dbReference type="GO" id="GO:0016887">
    <property type="term" value="F:ATP hydrolysis activity"/>
    <property type="evidence" value="ECO:0007669"/>
    <property type="project" value="TreeGrafter"/>
</dbReference>
<dbReference type="AlphaFoldDB" id="A0A3P8U8T6"/>
<dbReference type="GO" id="GO:0005524">
    <property type="term" value="F:ATP binding"/>
    <property type="evidence" value="ECO:0007669"/>
    <property type="project" value="UniProtKB-KW"/>
</dbReference>
<dbReference type="Ensembl" id="ENSAPET00000032595.1">
    <property type="protein sequence ID" value="ENSAPEP00000031753.1"/>
    <property type="gene ID" value="ENSAPEG00000022545.1"/>
</dbReference>
<dbReference type="GO" id="GO:0015630">
    <property type="term" value="C:microtubule cytoskeleton"/>
    <property type="evidence" value="ECO:0007669"/>
    <property type="project" value="TreeGrafter"/>
</dbReference>
<evidence type="ECO:0000313" key="4">
    <source>
        <dbReference type="Proteomes" id="UP000265080"/>
    </source>
</evidence>
<evidence type="ECO:0000256" key="1">
    <source>
        <dbReference type="ARBA" id="ARBA00022741"/>
    </source>
</evidence>
<reference evidence="3" key="3">
    <citation type="submission" date="2025-09" db="UniProtKB">
        <authorList>
            <consortium name="Ensembl"/>
        </authorList>
    </citation>
    <scope>IDENTIFICATION</scope>
</reference>
<dbReference type="InterPro" id="IPR050304">
    <property type="entry name" value="MT-severing_AAA_ATPase"/>
</dbReference>
<sequence>MLNSDWLRMTDGYSGSDLPSLAKDAALGPIRELPPEQVRNVDVSQVRDISFYDFMDSLQKIGSSVGLQTLDLLVCWNREFGDVSAGSMF</sequence>
<dbReference type="STRING" id="161767.ENSAPEP00000031753"/>
<evidence type="ECO:0000256" key="2">
    <source>
        <dbReference type="ARBA" id="ARBA00022840"/>
    </source>
</evidence>
<protein>
    <submittedName>
        <fullName evidence="3">Uncharacterized protein</fullName>
    </submittedName>
</protein>
<keyword evidence="1" id="KW-0547">Nucleotide-binding</keyword>
<dbReference type="PANTHER" id="PTHR23074">
    <property type="entry name" value="AAA DOMAIN-CONTAINING"/>
    <property type="match status" value="1"/>
</dbReference>